<dbReference type="Gene3D" id="3.30.565.10">
    <property type="entry name" value="Histidine kinase-like ATPase, C-terminal domain"/>
    <property type="match status" value="1"/>
</dbReference>
<dbReference type="Pfam" id="PF02518">
    <property type="entry name" value="HATPase_c"/>
    <property type="match status" value="1"/>
</dbReference>
<dbReference type="SUPFAM" id="SSF50341">
    <property type="entry name" value="CheW-like"/>
    <property type="match status" value="1"/>
</dbReference>
<evidence type="ECO:0000256" key="9">
    <source>
        <dbReference type="ARBA" id="ARBA00022840"/>
    </source>
</evidence>
<dbReference type="Proteomes" id="UP000321567">
    <property type="component" value="Unassembled WGS sequence"/>
</dbReference>
<evidence type="ECO:0000256" key="7">
    <source>
        <dbReference type="ARBA" id="ARBA00022741"/>
    </source>
</evidence>
<dbReference type="EC" id="2.7.13.3" evidence="2"/>
<evidence type="ECO:0000256" key="12">
    <source>
        <dbReference type="PROSITE-ProRule" id="PRU00110"/>
    </source>
</evidence>
<dbReference type="AlphaFoldDB" id="A0A512H346"/>
<dbReference type="InterPro" id="IPR036097">
    <property type="entry name" value="HisK_dim/P_sf"/>
</dbReference>
<dbReference type="Pfam" id="PF02895">
    <property type="entry name" value="H-kinase_dim"/>
    <property type="match status" value="1"/>
</dbReference>
<dbReference type="InterPro" id="IPR003594">
    <property type="entry name" value="HATPase_dom"/>
</dbReference>
<accession>A0A512H346</accession>
<evidence type="ECO:0000259" key="15">
    <source>
        <dbReference type="PROSITE" id="PS50851"/>
    </source>
</evidence>
<feature type="compositionally biased region" description="Basic and acidic residues" evidence="13">
    <location>
        <begin position="131"/>
        <end position="147"/>
    </location>
</feature>
<dbReference type="CDD" id="cd00088">
    <property type="entry name" value="HPT"/>
    <property type="match status" value="1"/>
</dbReference>
<evidence type="ECO:0000256" key="4">
    <source>
        <dbReference type="ARBA" id="ARBA00022500"/>
    </source>
</evidence>
<dbReference type="CDD" id="cd16916">
    <property type="entry name" value="HATPase_CheA-like"/>
    <property type="match status" value="1"/>
</dbReference>
<dbReference type="SUPFAM" id="SSF160246">
    <property type="entry name" value="EspE N-terminal domain-like"/>
    <property type="match status" value="1"/>
</dbReference>
<dbReference type="PANTHER" id="PTHR43395:SF10">
    <property type="entry name" value="CHEMOTAXIS PROTEIN CHEA"/>
    <property type="match status" value="1"/>
</dbReference>
<evidence type="ECO:0000259" key="14">
    <source>
        <dbReference type="PROSITE" id="PS50109"/>
    </source>
</evidence>
<comment type="catalytic activity">
    <reaction evidence="1">
        <text>ATP + protein L-histidine = ADP + protein N-phospho-L-histidine.</text>
        <dbReference type="EC" id="2.7.13.3"/>
    </reaction>
</comment>
<dbReference type="SUPFAM" id="SSF47226">
    <property type="entry name" value="Histidine-containing phosphotransfer domain, HPT domain"/>
    <property type="match status" value="1"/>
</dbReference>
<dbReference type="GO" id="GO:0006935">
    <property type="term" value="P:chemotaxis"/>
    <property type="evidence" value="ECO:0007669"/>
    <property type="project" value="UniProtKB-KW"/>
</dbReference>
<organism evidence="17 18">
    <name type="scientific">Pararhodospirillum oryzae</name>
    <dbReference type="NCBI Taxonomy" id="478448"/>
    <lineage>
        <taxon>Bacteria</taxon>
        <taxon>Pseudomonadati</taxon>
        <taxon>Pseudomonadota</taxon>
        <taxon>Alphaproteobacteria</taxon>
        <taxon>Rhodospirillales</taxon>
        <taxon>Rhodospirillaceae</taxon>
        <taxon>Pararhodospirillum</taxon>
    </lineage>
</organism>
<dbReference type="OrthoDB" id="9803176at2"/>
<dbReference type="Pfam" id="PF01584">
    <property type="entry name" value="CheW"/>
    <property type="match status" value="1"/>
</dbReference>
<sequence>MNAGPSSHADVYLAEAEDLLADMEAGLLDLEGNPRDADQINRVFRALHTIKGSGAVFGFTQVADFTHHVESAFQRARDGEIPVSPGLLEVTLAALDHIRDLLDGKEDRAREKSLLARLATHVPQGGAASSRPDKKAKPPRPEPESPRHWRIRLKLGPQVMAFGTNCLRLLDELRALGDAVIIALPEGIPPLEHMDPVACYMEWDIILTTEQPRSAIEDVFMFVAEDATIGIEPIAYEKDDSKRLGEILVERGDIDLDNLMGALRQQRPVGELLVQAGQVSPEKIVSALVEQSKAREEPKTPMGVDAGHGSLRVQAERLDSLMDQVGELVIAQARLRQLVADSEDLNLRAVAEEIERLSSDLRETTMGIRMVPIGTLFGRFRRVVRDVSRSLGKTVELTMDGEDSELDKTVIERLNDPLVHLVRNCIDHGLETTEERVREGKPEAGRVHLSAAHSGAQVLISITDDGRGMNRSAIRAKAEERGLLAPDAQIPDGDLLAFVFHPGFSTAREVSAVSGRGVGMDVVKRTIDALRGTIEIGSTPGEGTTITLKLPLTLAIIDGLLVRVGKGLYVLPLSTVEECVELSDDARKDQRGCDFLNIRGALVPFLRLRERFKVSTPPDPFQKVVVVSSGTSRVGLVVDQVVGQHQTVIKSLGKLMADVREFSGATILGDGTVALIMDVPRLIEMGQTGADDRRLQSGVDDRHLIAGETR</sequence>
<evidence type="ECO:0000259" key="16">
    <source>
        <dbReference type="PROSITE" id="PS50894"/>
    </source>
</evidence>
<dbReference type="InterPro" id="IPR004105">
    <property type="entry name" value="CheA-like_dim"/>
</dbReference>
<dbReference type="Pfam" id="PF01627">
    <property type="entry name" value="Hpt"/>
    <property type="match status" value="1"/>
</dbReference>
<keyword evidence="18" id="KW-1185">Reference proteome</keyword>
<dbReference type="EMBL" id="BJZO01000001">
    <property type="protein sequence ID" value="GEO79889.1"/>
    <property type="molecule type" value="Genomic_DNA"/>
</dbReference>
<dbReference type="PROSITE" id="PS50851">
    <property type="entry name" value="CHEW"/>
    <property type="match status" value="1"/>
</dbReference>
<dbReference type="InterPro" id="IPR037006">
    <property type="entry name" value="CheA-like_homodim_sf"/>
</dbReference>
<dbReference type="Gene3D" id="1.20.120.160">
    <property type="entry name" value="HPT domain"/>
    <property type="match status" value="1"/>
</dbReference>
<feature type="domain" description="HPt" evidence="16">
    <location>
        <begin position="1"/>
        <end position="105"/>
    </location>
</feature>
<keyword evidence="10" id="KW-0902">Two-component regulatory system</keyword>
<evidence type="ECO:0000256" key="10">
    <source>
        <dbReference type="ARBA" id="ARBA00023012"/>
    </source>
</evidence>
<dbReference type="InterPro" id="IPR002545">
    <property type="entry name" value="CheW-lke_dom"/>
</dbReference>
<dbReference type="PROSITE" id="PS50894">
    <property type="entry name" value="HPT"/>
    <property type="match status" value="1"/>
</dbReference>
<evidence type="ECO:0000256" key="3">
    <source>
        <dbReference type="ARBA" id="ARBA00021495"/>
    </source>
</evidence>
<feature type="domain" description="CheW-like" evidence="15">
    <location>
        <begin position="556"/>
        <end position="688"/>
    </location>
</feature>
<dbReference type="PANTHER" id="PTHR43395">
    <property type="entry name" value="SENSOR HISTIDINE KINASE CHEA"/>
    <property type="match status" value="1"/>
</dbReference>
<comment type="function">
    <text evidence="11">Involved in the transmission of sensory signals from the chemoreceptors to the flagellar motors. CheA is autophosphorylated; it can transfer its phosphate group to either CheB or CheY.</text>
</comment>
<gene>
    <name evidence="17" type="ORF">ROR02_00200</name>
</gene>
<feature type="region of interest" description="Disordered" evidence="13">
    <location>
        <begin position="121"/>
        <end position="147"/>
    </location>
</feature>
<dbReference type="SMART" id="SM00073">
    <property type="entry name" value="HPT"/>
    <property type="match status" value="1"/>
</dbReference>
<dbReference type="InterPro" id="IPR004358">
    <property type="entry name" value="Sig_transdc_His_kin-like_C"/>
</dbReference>
<evidence type="ECO:0000256" key="11">
    <source>
        <dbReference type="ARBA" id="ARBA00035100"/>
    </source>
</evidence>
<evidence type="ECO:0000256" key="2">
    <source>
        <dbReference type="ARBA" id="ARBA00012438"/>
    </source>
</evidence>
<evidence type="ECO:0000256" key="6">
    <source>
        <dbReference type="ARBA" id="ARBA00022679"/>
    </source>
</evidence>
<dbReference type="InterPro" id="IPR037257">
    <property type="entry name" value="T2SS_E_N_sf"/>
</dbReference>
<feature type="modified residue" description="Phosphohistidine" evidence="12">
    <location>
        <position position="48"/>
    </location>
</feature>
<dbReference type="SUPFAM" id="SSF55874">
    <property type="entry name" value="ATPase domain of HSP90 chaperone/DNA topoisomerase II/histidine kinase"/>
    <property type="match status" value="1"/>
</dbReference>
<comment type="caution">
    <text evidence="17">The sequence shown here is derived from an EMBL/GenBank/DDBJ whole genome shotgun (WGS) entry which is preliminary data.</text>
</comment>
<dbReference type="FunFam" id="2.30.30.40:FF:000048">
    <property type="entry name" value="Chemotaxis protein CheA, putative"/>
    <property type="match status" value="1"/>
</dbReference>
<keyword evidence="5 12" id="KW-0597">Phosphoprotein</keyword>
<evidence type="ECO:0000313" key="17">
    <source>
        <dbReference type="EMBL" id="GEO79889.1"/>
    </source>
</evidence>
<dbReference type="PROSITE" id="PS50109">
    <property type="entry name" value="HIS_KIN"/>
    <property type="match status" value="1"/>
</dbReference>
<dbReference type="InterPro" id="IPR036061">
    <property type="entry name" value="CheW-like_dom_sf"/>
</dbReference>
<evidence type="ECO:0000313" key="18">
    <source>
        <dbReference type="Proteomes" id="UP000321567"/>
    </source>
</evidence>
<dbReference type="GO" id="GO:0000155">
    <property type="term" value="F:phosphorelay sensor kinase activity"/>
    <property type="evidence" value="ECO:0007669"/>
    <property type="project" value="InterPro"/>
</dbReference>
<keyword evidence="7" id="KW-0547">Nucleotide-binding</keyword>
<dbReference type="RefSeq" id="WP_147161964.1">
    <property type="nucleotide sequence ID" value="NZ_BJZO01000001.1"/>
</dbReference>
<dbReference type="InterPro" id="IPR005467">
    <property type="entry name" value="His_kinase_dom"/>
</dbReference>
<dbReference type="FunFam" id="3.30.565.10:FF:000016">
    <property type="entry name" value="Chemotaxis protein CheA, putative"/>
    <property type="match status" value="1"/>
</dbReference>
<dbReference type="GO" id="GO:0005524">
    <property type="term" value="F:ATP binding"/>
    <property type="evidence" value="ECO:0007669"/>
    <property type="project" value="UniProtKB-KW"/>
</dbReference>
<dbReference type="GO" id="GO:0005737">
    <property type="term" value="C:cytoplasm"/>
    <property type="evidence" value="ECO:0007669"/>
    <property type="project" value="InterPro"/>
</dbReference>
<keyword evidence="9" id="KW-0067">ATP-binding</keyword>
<dbReference type="SUPFAM" id="SSF47384">
    <property type="entry name" value="Homodimeric domain of signal transducing histidine kinase"/>
    <property type="match status" value="1"/>
</dbReference>
<name>A0A512H346_9PROT</name>
<dbReference type="InterPro" id="IPR036890">
    <property type="entry name" value="HATPase_C_sf"/>
</dbReference>
<keyword evidence="4" id="KW-0145">Chemotaxis</keyword>
<evidence type="ECO:0000256" key="8">
    <source>
        <dbReference type="ARBA" id="ARBA00022777"/>
    </source>
</evidence>
<dbReference type="Gene3D" id="1.10.287.560">
    <property type="entry name" value="Histidine kinase CheA-like, homodimeric domain"/>
    <property type="match status" value="1"/>
</dbReference>
<reference evidence="17 18" key="1">
    <citation type="submission" date="2019-07" db="EMBL/GenBank/DDBJ databases">
        <title>Whole genome shotgun sequence of Rhodospirillum oryzae NBRC 107573.</title>
        <authorList>
            <person name="Hosoyama A."/>
            <person name="Uohara A."/>
            <person name="Ohji S."/>
            <person name="Ichikawa N."/>
        </authorList>
    </citation>
    <scope>NUCLEOTIDE SEQUENCE [LARGE SCALE GENOMIC DNA]</scope>
    <source>
        <strain evidence="17 18">NBRC 107573</strain>
    </source>
</reference>
<evidence type="ECO:0000256" key="13">
    <source>
        <dbReference type="SAM" id="MobiDB-lite"/>
    </source>
</evidence>
<proteinExistence type="predicted"/>
<protein>
    <recommendedName>
        <fullName evidence="3">Chemotaxis protein CheA</fullName>
        <ecNumber evidence="2">2.7.13.3</ecNumber>
    </recommendedName>
</protein>
<evidence type="ECO:0000256" key="5">
    <source>
        <dbReference type="ARBA" id="ARBA00022553"/>
    </source>
</evidence>
<dbReference type="SMART" id="SM00260">
    <property type="entry name" value="CheW"/>
    <property type="match status" value="1"/>
</dbReference>
<keyword evidence="8" id="KW-0418">Kinase</keyword>
<dbReference type="SMART" id="SM00387">
    <property type="entry name" value="HATPase_c"/>
    <property type="match status" value="1"/>
</dbReference>
<dbReference type="InterPro" id="IPR051315">
    <property type="entry name" value="Bact_Chemotaxis_CheA"/>
</dbReference>
<dbReference type="SMART" id="SM01231">
    <property type="entry name" value="H-kinase_dim"/>
    <property type="match status" value="1"/>
</dbReference>
<keyword evidence="6" id="KW-0808">Transferase</keyword>
<dbReference type="CDD" id="cd00731">
    <property type="entry name" value="CheA_reg"/>
    <property type="match status" value="1"/>
</dbReference>
<dbReference type="PRINTS" id="PR00344">
    <property type="entry name" value="BCTRLSENSOR"/>
</dbReference>
<evidence type="ECO:0000256" key="1">
    <source>
        <dbReference type="ARBA" id="ARBA00000085"/>
    </source>
</evidence>
<dbReference type="InterPro" id="IPR008207">
    <property type="entry name" value="Sig_transdc_His_kin_Hpt_dom"/>
</dbReference>
<dbReference type="InterPro" id="IPR036641">
    <property type="entry name" value="HPT_dom_sf"/>
</dbReference>
<feature type="domain" description="Histidine kinase" evidence="14">
    <location>
        <begin position="293"/>
        <end position="554"/>
    </location>
</feature>
<dbReference type="Gene3D" id="2.30.30.40">
    <property type="entry name" value="SH3 Domains"/>
    <property type="match status" value="1"/>
</dbReference>